<dbReference type="STRING" id="1408250.Q760_00770"/>
<sequence length="73" mass="7931">MTDGMLERNAEELDLPALIAATGHLHPREATRDLTDRVLEATGQALTDDATLLVLDWHAEHGRGRHTHAGTPA</sequence>
<accession>A0A0A0B8H3</accession>
<protein>
    <recommendedName>
        <fullName evidence="1">PPM-type phosphatase domain-containing protein</fullName>
    </recommendedName>
</protein>
<feature type="domain" description="PPM-type phosphatase" evidence="1">
    <location>
        <begin position="1"/>
        <end position="57"/>
    </location>
</feature>
<evidence type="ECO:0000313" key="3">
    <source>
        <dbReference type="Proteomes" id="UP000029833"/>
    </source>
</evidence>
<dbReference type="Proteomes" id="UP000029833">
    <property type="component" value="Unassembled WGS sequence"/>
</dbReference>
<evidence type="ECO:0000259" key="1">
    <source>
        <dbReference type="Pfam" id="PF07228"/>
    </source>
</evidence>
<proteinExistence type="predicted"/>
<organism evidence="2 3">
    <name type="scientific">Cellulomonas cellasea DSM 20118</name>
    <dbReference type="NCBI Taxonomy" id="1408250"/>
    <lineage>
        <taxon>Bacteria</taxon>
        <taxon>Bacillati</taxon>
        <taxon>Actinomycetota</taxon>
        <taxon>Actinomycetes</taxon>
        <taxon>Micrococcales</taxon>
        <taxon>Cellulomonadaceae</taxon>
        <taxon>Cellulomonas</taxon>
    </lineage>
</organism>
<dbReference type="InterPro" id="IPR036457">
    <property type="entry name" value="PPM-type-like_dom_sf"/>
</dbReference>
<gene>
    <name evidence="2" type="ORF">Q760_00770</name>
</gene>
<comment type="caution">
    <text evidence="2">The sequence shown here is derived from an EMBL/GenBank/DDBJ whole genome shotgun (WGS) entry which is preliminary data.</text>
</comment>
<dbReference type="InterPro" id="IPR001932">
    <property type="entry name" value="PPM-type_phosphatase-like_dom"/>
</dbReference>
<reference evidence="2 3" key="1">
    <citation type="submission" date="2013-10" db="EMBL/GenBank/DDBJ databases">
        <authorList>
            <person name="Wang G."/>
            <person name="Zhuang W."/>
        </authorList>
    </citation>
    <scope>NUCLEOTIDE SEQUENCE [LARGE SCALE GENOMIC DNA]</scope>
    <source>
        <strain evidence="2 3">DSM 20118</strain>
    </source>
</reference>
<name>A0A0A0B8H3_9CELL</name>
<dbReference type="AlphaFoldDB" id="A0A0A0B8H3"/>
<evidence type="ECO:0000313" key="2">
    <source>
        <dbReference type="EMBL" id="KGM01531.1"/>
    </source>
</evidence>
<dbReference type="Gene3D" id="3.60.40.10">
    <property type="entry name" value="PPM-type phosphatase domain"/>
    <property type="match status" value="1"/>
</dbReference>
<dbReference type="Pfam" id="PF07228">
    <property type="entry name" value="SpoIIE"/>
    <property type="match status" value="1"/>
</dbReference>
<dbReference type="EMBL" id="AXNT01000100">
    <property type="protein sequence ID" value="KGM01531.1"/>
    <property type="molecule type" value="Genomic_DNA"/>
</dbReference>
<keyword evidence="3" id="KW-1185">Reference proteome</keyword>